<evidence type="ECO:0000256" key="6">
    <source>
        <dbReference type="SAM" id="MobiDB-lite"/>
    </source>
</evidence>
<dbReference type="GO" id="GO:0030154">
    <property type="term" value="P:cell differentiation"/>
    <property type="evidence" value="ECO:0007669"/>
    <property type="project" value="UniProtKB-KW"/>
</dbReference>
<dbReference type="PANTHER" id="PTHR31791:SF47">
    <property type="entry name" value="INACTIVE FRIGIDA-LIKE PROTEIN 2"/>
    <property type="match status" value="1"/>
</dbReference>
<evidence type="ECO:0000256" key="1">
    <source>
        <dbReference type="ARBA" id="ARBA00008956"/>
    </source>
</evidence>
<keyword evidence="2 5" id="KW-0217">Developmental protein</keyword>
<dbReference type="Pfam" id="PF07899">
    <property type="entry name" value="Frigida"/>
    <property type="match status" value="1"/>
</dbReference>
<evidence type="ECO:0000313" key="7">
    <source>
        <dbReference type="EMBL" id="KAG6407445.1"/>
    </source>
</evidence>
<name>A0A8X8X470_SALSN</name>
<dbReference type="GO" id="GO:0009908">
    <property type="term" value="P:flower development"/>
    <property type="evidence" value="ECO:0007669"/>
    <property type="project" value="UniProtKB-KW"/>
</dbReference>
<dbReference type="Proteomes" id="UP000298416">
    <property type="component" value="Unassembled WGS sequence"/>
</dbReference>
<comment type="caution">
    <text evidence="7">The sequence shown here is derived from an EMBL/GenBank/DDBJ whole genome shotgun (WGS) entry which is preliminary data.</text>
</comment>
<keyword evidence="8" id="KW-1185">Reference proteome</keyword>
<dbReference type="InterPro" id="IPR012474">
    <property type="entry name" value="Frigida"/>
</dbReference>
<dbReference type="AlphaFoldDB" id="A0A8X8X470"/>
<organism evidence="7">
    <name type="scientific">Salvia splendens</name>
    <name type="common">Scarlet sage</name>
    <dbReference type="NCBI Taxonomy" id="180675"/>
    <lineage>
        <taxon>Eukaryota</taxon>
        <taxon>Viridiplantae</taxon>
        <taxon>Streptophyta</taxon>
        <taxon>Embryophyta</taxon>
        <taxon>Tracheophyta</taxon>
        <taxon>Spermatophyta</taxon>
        <taxon>Magnoliopsida</taxon>
        <taxon>eudicotyledons</taxon>
        <taxon>Gunneridae</taxon>
        <taxon>Pentapetalae</taxon>
        <taxon>asterids</taxon>
        <taxon>lamiids</taxon>
        <taxon>Lamiales</taxon>
        <taxon>Lamiaceae</taxon>
        <taxon>Nepetoideae</taxon>
        <taxon>Mentheae</taxon>
        <taxon>Salviinae</taxon>
        <taxon>Salvia</taxon>
        <taxon>Salvia subgen. Calosphace</taxon>
        <taxon>core Calosphace</taxon>
    </lineage>
</organism>
<evidence type="ECO:0000313" key="8">
    <source>
        <dbReference type="Proteomes" id="UP000298416"/>
    </source>
</evidence>
<proteinExistence type="inferred from homology"/>
<gene>
    <name evidence="7" type="ORF">SASPL_130436</name>
</gene>
<feature type="compositionally biased region" description="Low complexity" evidence="6">
    <location>
        <begin position="373"/>
        <end position="385"/>
    </location>
</feature>
<feature type="region of interest" description="Disordered" evidence="6">
    <location>
        <begin position="364"/>
        <end position="412"/>
    </location>
</feature>
<dbReference type="PANTHER" id="PTHR31791">
    <property type="entry name" value="FRIGIDA-LIKE PROTEIN 3-RELATED"/>
    <property type="match status" value="1"/>
</dbReference>
<dbReference type="EMBL" id="PNBA02000011">
    <property type="protein sequence ID" value="KAG6407445.1"/>
    <property type="molecule type" value="Genomic_DNA"/>
</dbReference>
<comment type="similarity">
    <text evidence="1 5">Belongs to the Frigida family.</text>
</comment>
<protein>
    <recommendedName>
        <fullName evidence="5">FRIGIDA-like protein</fullName>
    </recommendedName>
</protein>
<evidence type="ECO:0000256" key="3">
    <source>
        <dbReference type="ARBA" id="ARBA00022782"/>
    </source>
</evidence>
<reference evidence="7" key="2">
    <citation type="submission" date="2020-08" db="EMBL/GenBank/DDBJ databases">
        <title>Plant Genome Project.</title>
        <authorList>
            <person name="Zhang R.-G."/>
        </authorList>
    </citation>
    <scope>NUCLEOTIDE SEQUENCE</scope>
    <source>
        <strain evidence="7">Huo1</strain>
        <tissue evidence="7">Leaf</tissue>
    </source>
</reference>
<reference evidence="7" key="1">
    <citation type="submission" date="2018-01" db="EMBL/GenBank/DDBJ databases">
        <authorList>
            <person name="Mao J.F."/>
        </authorList>
    </citation>
    <scope>NUCLEOTIDE SEQUENCE</scope>
    <source>
        <strain evidence="7">Huo1</strain>
        <tissue evidence="7">Leaf</tissue>
    </source>
</reference>
<keyword evidence="4 5" id="KW-0287">Flowering</keyword>
<keyword evidence="3 5" id="KW-0221">Differentiation</keyword>
<sequence>MALTTVKSIQEALSLVDEKKQSLKKAFDELESQSSSLSSFNFAWTDLDSYFSAQKSEILDKLAALQALESAQTAKFEPEKKKKPSSSELLPARPELKSLCEKMDALGLRKYVIERPKQRAAIRVELVDAFKHAPDAGSMVLDTLVGFWDDKVKSGSRLRTACVVLLEELMRTGVEMGAEVRERAAALAAEWKVKMAALNSEGDEEGKEDWGLERLGYLQLLASYNLLSDREFDADELVDYVVMSARYRQTVDLCRVLRLESKISDVVRKLVSKGKQLIALKFVFEFELTDEYPPVPLLQAYVMNSNKFAQKVRRNGKSSRQSLNDAAMKEISALKSVIKCVEEHGLESQYPKDEMLMRIKKLEKEKADRKRPAAAPVPKLQLPPKQQKHNGNGNKRIKPAAAPSPFKRKYNGNPGFRPPHPSSMMRIGGLLPDPAASYLGSSSGAYGMPGSLVVASPYVGSSADLCGLPGATLGYSGNLNPSTSNAYTPETHAQPGYYNRAVGYGGYDVPSQYPPVYYPQ</sequence>
<accession>A0A8X8X470</accession>
<evidence type="ECO:0000256" key="5">
    <source>
        <dbReference type="RuleBase" id="RU364012"/>
    </source>
</evidence>
<dbReference type="OrthoDB" id="1166059at2759"/>
<evidence type="ECO:0000256" key="4">
    <source>
        <dbReference type="ARBA" id="ARBA00023089"/>
    </source>
</evidence>
<evidence type="ECO:0000256" key="2">
    <source>
        <dbReference type="ARBA" id="ARBA00022473"/>
    </source>
</evidence>